<sequence length="88" mass="9729">MPPPSPECGLEWNGTAEGAGYENAVGHDRVEGLRPDSNAWRMGPGFVGETWGLRDSRAWLNVVGLCLERPSLVGVLRPDELEKMVRPW</sequence>
<evidence type="ECO:0000313" key="1">
    <source>
        <dbReference type="EMBL" id="KAI5322962.1"/>
    </source>
</evidence>
<organism evidence="1 2">
    <name type="scientific">Prunus dulcis</name>
    <name type="common">Almond</name>
    <name type="synonym">Amygdalus dulcis</name>
    <dbReference type="NCBI Taxonomy" id="3755"/>
    <lineage>
        <taxon>Eukaryota</taxon>
        <taxon>Viridiplantae</taxon>
        <taxon>Streptophyta</taxon>
        <taxon>Embryophyta</taxon>
        <taxon>Tracheophyta</taxon>
        <taxon>Spermatophyta</taxon>
        <taxon>Magnoliopsida</taxon>
        <taxon>eudicotyledons</taxon>
        <taxon>Gunneridae</taxon>
        <taxon>Pentapetalae</taxon>
        <taxon>rosids</taxon>
        <taxon>fabids</taxon>
        <taxon>Rosales</taxon>
        <taxon>Rosaceae</taxon>
        <taxon>Amygdaloideae</taxon>
        <taxon>Amygdaleae</taxon>
        <taxon>Prunus</taxon>
    </lineage>
</organism>
<keyword evidence="2" id="KW-1185">Reference proteome</keyword>
<dbReference type="AlphaFoldDB" id="A0AAD4VEU8"/>
<dbReference type="EMBL" id="JAJFAZ020000006">
    <property type="protein sequence ID" value="KAI5322962.1"/>
    <property type="molecule type" value="Genomic_DNA"/>
</dbReference>
<evidence type="ECO:0000313" key="2">
    <source>
        <dbReference type="Proteomes" id="UP001054821"/>
    </source>
</evidence>
<proteinExistence type="predicted"/>
<gene>
    <name evidence="1" type="ORF">L3X38_032034</name>
</gene>
<dbReference type="Proteomes" id="UP001054821">
    <property type="component" value="Chromosome 6"/>
</dbReference>
<accession>A0AAD4VEU8</accession>
<protein>
    <submittedName>
        <fullName evidence="1">Uncharacterized protein</fullName>
    </submittedName>
</protein>
<name>A0AAD4VEU8_PRUDU</name>
<comment type="caution">
    <text evidence="1">The sequence shown here is derived from an EMBL/GenBank/DDBJ whole genome shotgun (WGS) entry which is preliminary data.</text>
</comment>
<reference evidence="1 2" key="1">
    <citation type="journal article" date="2022" name="G3 (Bethesda)">
        <title>Whole-genome sequence and methylome profiling of the almond [Prunus dulcis (Mill.) D.A. Webb] cultivar 'Nonpareil'.</title>
        <authorList>
            <person name="D'Amico-Willman K.M."/>
            <person name="Ouma W.Z."/>
            <person name="Meulia T."/>
            <person name="Sideli G.M."/>
            <person name="Gradziel T.M."/>
            <person name="Fresnedo-Ramirez J."/>
        </authorList>
    </citation>
    <scope>NUCLEOTIDE SEQUENCE [LARGE SCALE GENOMIC DNA]</scope>
    <source>
        <strain evidence="1">Clone GOH B32 T37-40</strain>
    </source>
</reference>